<feature type="domain" description="SET" evidence="12">
    <location>
        <begin position="501"/>
        <end position="618"/>
    </location>
</feature>
<protein>
    <recommendedName>
        <fullName evidence="3">tRNA-uridine aminocarboxypropyltransferase</fullName>
        <ecNumber evidence="3">2.5.1.25</ecNumber>
    </recommendedName>
</protein>
<name>A0A5A7P0L5_STRAF</name>
<dbReference type="Pfam" id="PF17907">
    <property type="entry name" value="AWS"/>
    <property type="match status" value="1"/>
</dbReference>
<dbReference type="GO" id="GO:0005634">
    <property type="term" value="C:nucleus"/>
    <property type="evidence" value="ECO:0007669"/>
    <property type="project" value="UniProtKB-SubCell"/>
</dbReference>
<dbReference type="GO" id="GO:0005694">
    <property type="term" value="C:chromosome"/>
    <property type="evidence" value="ECO:0007669"/>
    <property type="project" value="UniProtKB-SubCell"/>
</dbReference>
<proteinExistence type="predicted"/>
<dbReference type="GO" id="GO:0042054">
    <property type="term" value="F:histone methyltransferase activity"/>
    <property type="evidence" value="ECO:0007669"/>
    <property type="project" value="InterPro"/>
</dbReference>
<gene>
    <name evidence="15" type="ORF">STAS_01969</name>
</gene>
<dbReference type="OrthoDB" id="2422440at2759"/>
<keyword evidence="8" id="KW-0819">tRNA processing</keyword>
<dbReference type="InterPro" id="IPR006560">
    <property type="entry name" value="AWS_dom"/>
</dbReference>
<feature type="region of interest" description="Disordered" evidence="11">
    <location>
        <begin position="763"/>
        <end position="789"/>
    </location>
</feature>
<dbReference type="SMART" id="SM00570">
    <property type="entry name" value="AWS"/>
    <property type="match status" value="1"/>
</dbReference>
<accession>A0A5A7P0L5</accession>
<dbReference type="SUPFAM" id="SSF82199">
    <property type="entry name" value="SET domain"/>
    <property type="match status" value="1"/>
</dbReference>
<dbReference type="GO" id="GO:0016432">
    <property type="term" value="F:tRNA-uridine aminocarboxypropyltransferase activity"/>
    <property type="evidence" value="ECO:0007669"/>
    <property type="project" value="UniProtKB-EC"/>
</dbReference>
<comment type="caution">
    <text evidence="15">The sequence shown here is derived from an EMBL/GenBank/DDBJ whole genome shotgun (WGS) entry which is preliminary data.</text>
</comment>
<dbReference type="FunFam" id="2.170.270.10:FF:000028">
    <property type="entry name" value="Histone-lysine N-methyltransferase"/>
    <property type="match status" value="1"/>
</dbReference>
<feature type="compositionally biased region" description="Basic residues" evidence="11">
    <location>
        <begin position="776"/>
        <end position="789"/>
    </location>
</feature>
<reference evidence="16" key="1">
    <citation type="journal article" date="2019" name="Curr. Biol.">
        <title>Genome Sequence of Striga asiatica Provides Insight into the Evolution of Plant Parasitism.</title>
        <authorList>
            <person name="Yoshida S."/>
            <person name="Kim S."/>
            <person name="Wafula E.K."/>
            <person name="Tanskanen J."/>
            <person name="Kim Y.M."/>
            <person name="Honaas L."/>
            <person name="Yang Z."/>
            <person name="Spallek T."/>
            <person name="Conn C.E."/>
            <person name="Ichihashi Y."/>
            <person name="Cheong K."/>
            <person name="Cui S."/>
            <person name="Der J.P."/>
            <person name="Gundlach H."/>
            <person name="Jiao Y."/>
            <person name="Hori C."/>
            <person name="Ishida J.K."/>
            <person name="Kasahara H."/>
            <person name="Kiba T."/>
            <person name="Kim M.S."/>
            <person name="Koo N."/>
            <person name="Laohavisit A."/>
            <person name="Lee Y.H."/>
            <person name="Lumba S."/>
            <person name="McCourt P."/>
            <person name="Mortimer J.C."/>
            <person name="Mutuku J.M."/>
            <person name="Nomura T."/>
            <person name="Sasaki-Sekimoto Y."/>
            <person name="Seto Y."/>
            <person name="Wang Y."/>
            <person name="Wakatake T."/>
            <person name="Sakakibara H."/>
            <person name="Demura T."/>
            <person name="Yamaguchi S."/>
            <person name="Yoneyama K."/>
            <person name="Manabe R.I."/>
            <person name="Nelson D.C."/>
            <person name="Schulman A.H."/>
            <person name="Timko M.P."/>
            <person name="dePamphilis C.W."/>
            <person name="Choi D."/>
            <person name="Shirasu K."/>
        </authorList>
    </citation>
    <scope>NUCLEOTIDE SEQUENCE [LARGE SCALE GENOMIC DNA]</scope>
    <source>
        <strain evidence="16">cv. UVA1</strain>
    </source>
</reference>
<dbReference type="InterPro" id="IPR001214">
    <property type="entry name" value="SET_dom"/>
</dbReference>
<dbReference type="GO" id="GO:0032259">
    <property type="term" value="P:methylation"/>
    <property type="evidence" value="ECO:0007669"/>
    <property type="project" value="UniProtKB-KW"/>
</dbReference>
<dbReference type="AlphaFoldDB" id="A0A5A7P0L5"/>
<organism evidence="15 16">
    <name type="scientific">Striga asiatica</name>
    <name type="common">Asiatic witchweed</name>
    <name type="synonym">Buchnera asiatica</name>
    <dbReference type="NCBI Taxonomy" id="4170"/>
    <lineage>
        <taxon>Eukaryota</taxon>
        <taxon>Viridiplantae</taxon>
        <taxon>Streptophyta</taxon>
        <taxon>Embryophyta</taxon>
        <taxon>Tracheophyta</taxon>
        <taxon>Spermatophyta</taxon>
        <taxon>Magnoliopsida</taxon>
        <taxon>eudicotyledons</taxon>
        <taxon>Gunneridae</taxon>
        <taxon>Pentapetalae</taxon>
        <taxon>asterids</taxon>
        <taxon>lamiids</taxon>
        <taxon>Lamiales</taxon>
        <taxon>Orobanchaceae</taxon>
        <taxon>Buchnereae</taxon>
        <taxon>Striga</taxon>
    </lineage>
</organism>
<evidence type="ECO:0000313" key="16">
    <source>
        <dbReference type="Proteomes" id="UP000325081"/>
    </source>
</evidence>
<dbReference type="PROSITE" id="PS50868">
    <property type="entry name" value="POST_SET"/>
    <property type="match status" value="1"/>
</dbReference>
<keyword evidence="7" id="KW-0949">S-adenosyl-L-methionine</keyword>
<evidence type="ECO:0000256" key="8">
    <source>
        <dbReference type="ARBA" id="ARBA00022694"/>
    </source>
</evidence>
<dbReference type="Gene3D" id="2.170.270.10">
    <property type="entry name" value="SET domain"/>
    <property type="match status" value="1"/>
</dbReference>
<dbReference type="EMBL" id="BKCP01001002">
    <property type="protein sequence ID" value="GER26329.1"/>
    <property type="molecule type" value="Genomic_DNA"/>
</dbReference>
<keyword evidence="5 15" id="KW-0489">Methyltransferase</keyword>
<feature type="compositionally biased region" description="Polar residues" evidence="11">
    <location>
        <begin position="763"/>
        <end position="775"/>
    </location>
</feature>
<evidence type="ECO:0000256" key="5">
    <source>
        <dbReference type="ARBA" id="ARBA00022603"/>
    </source>
</evidence>
<evidence type="ECO:0000256" key="3">
    <source>
        <dbReference type="ARBA" id="ARBA00012386"/>
    </source>
</evidence>
<evidence type="ECO:0000256" key="7">
    <source>
        <dbReference type="ARBA" id="ARBA00022691"/>
    </source>
</evidence>
<evidence type="ECO:0000256" key="1">
    <source>
        <dbReference type="ARBA" id="ARBA00004123"/>
    </source>
</evidence>
<dbReference type="InterPro" id="IPR046341">
    <property type="entry name" value="SET_dom_sf"/>
</dbReference>
<evidence type="ECO:0000256" key="9">
    <source>
        <dbReference type="ARBA" id="ARBA00023242"/>
    </source>
</evidence>
<evidence type="ECO:0000256" key="11">
    <source>
        <dbReference type="SAM" id="MobiDB-lite"/>
    </source>
</evidence>
<dbReference type="InterPro" id="IPR003616">
    <property type="entry name" value="Post-SET_dom"/>
</dbReference>
<dbReference type="PROSITE" id="PS51215">
    <property type="entry name" value="AWS"/>
    <property type="match status" value="1"/>
</dbReference>
<dbReference type="InterPro" id="IPR005636">
    <property type="entry name" value="DTW"/>
</dbReference>
<evidence type="ECO:0000313" key="15">
    <source>
        <dbReference type="EMBL" id="GER26329.1"/>
    </source>
</evidence>
<feature type="domain" description="AWS" evidence="14">
    <location>
        <begin position="448"/>
        <end position="499"/>
    </location>
</feature>
<dbReference type="Pfam" id="PF00856">
    <property type="entry name" value="SET"/>
    <property type="match status" value="1"/>
</dbReference>
<evidence type="ECO:0000259" key="13">
    <source>
        <dbReference type="PROSITE" id="PS50868"/>
    </source>
</evidence>
<keyword evidence="16" id="KW-1185">Reference proteome</keyword>
<dbReference type="EC" id="2.5.1.25" evidence="3"/>
<comment type="subcellular location">
    <subcellularLocation>
        <location evidence="2">Chromosome</location>
    </subcellularLocation>
    <subcellularLocation>
        <location evidence="1">Nucleus</location>
    </subcellularLocation>
</comment>
<keyword evidence="4" id="KW-0158">Chromosome</keyword>
<evidence type="ECO:0000259" key="12">
    <source>
        <dbReference type="PROSITE" id="PS50280"/>
    </source>
</evidence>
<evidence type="ECO:0000256" key="4">
    <source>
        <dbReference type="ARBA" id="ARBA00022454"/>
    </source>
</evidence>
<dbReference type="Proteomes" id="UP000325081">
    <property type="component" value="Unassembled WGS sequence"/>
</dbReference>
<sequence length="907" mass="101972">TLTMVIAKPLFSSKTPFLFPSHHNFWNFFVKDPQSSMGTKPISTKCPSSTQNYAQEITDAKGSISLQEWQGWGPISPVPSMVNQVIHDLKLLEKEVGACMTFDGNHGKLSVEITNTQYAHFFSVFGFVLLYFCGSHSGTELKQNGTSIAVATSCVLFCNDLHVDIKSVLDNWSLVDYFSGHVRFTRQIACRLLGSRGYLCQKDFLRQNNTGKLLWQVFGVKAASLCLFGITEDEEIMWNELSRSGRNMVWCLYPSKNAFTESVKDGANEDNTMHFILIDGTWSNSSAMFRRLQDRAELEWNKELRCITLNTGVSLMHKLRPQPSWDRTCTAAAAAGLLYELQLIRELSTFGLEVSANSVEHALEVLLQALTTRRLRMGRSITREGLGRSKVVVCFPPVSGSSTHEMPWQQANPDQTSYQVDLAEGVPPFVHIRQNEFWGMKPKKLKDEDIVVCECKYDPFNPESACGESCLNVLTNTECTPGYCPCGEHCSNQKFQKCEYAETKLFKTEGRGWGLVANQKIKAGQFIIEYCGEVISSEEAKQRSQTYEAQGLKDAYIISLNANHFIDATKKGSLARFINHSCQPNCETRKWTVLGETRVGIFAKEDIVDGTELAYDYNFEWYGGLTVRCLCGAANCSLFLGAKSHGFQEYYHVWEDGDDRYTVENIPLYDSAEDEPFPRPDFTMIAVKHESTVNDPSLMENGGGSIVKFEAASVTQSNYSVSPPMSAKPMAAERNKATDLSVGDKGQVFSQTNSMISRIRSNSACRNYNIGPNTSSKKRSQQKLKPRTKTFGRKQVSYKPVVELFASKKAREEIIRYEELKKEATSVLNSLYDEIRPAIEEHERDSQDSVSTSVAEKWIQATCSKWKAEFDFHFSIVKNVLCPPSEEANPSGCGEHLVQNEIKYLTH</sequence>
<dbReference type="Pfam" id="PF03942">
    <property type="entry name" value="DTW"/>
    <property type="match status" value="1"/>
</dbReference>
<evidence type="ECO:0000256" key="2">
    <source>
        <dbReference type="ARBA" id="ARBA00004286"/>
    </source>
</evidence>
<dbReference type="SMART" id="SM01144">
    <property type="entry name" value="DTW"/>
    <property type="match status" value="1"/>
</dbReference>
<dbReference type="PANTHER" id="PTHR22884">
    <property type="entry name" value="SET DOMAIN PROTEINS"/>
    <property type="match status" value="1"/>
</dbReference>
<dbReference type="InterPro" id="IPR050777">
    <property type="entry name" value="SET2_Histone-Lys_MeTrsfase"/>
</dbReference>
<keyword evidence="9" id="KW-0539">Nucleus</keyword>
<feature type="non-terminal residue" evidence="15">
    <location>
        <position position="1"/>
    </location>
</feature>
<evidence type="ECO:0000256" key="10">
    <source>
        <dbReference type="ARBA" id="ARBA00048718"/>
    </source>
</evidence>
<dbReference type="GO" id="GO:0008033">
    <property type="term" value="P:tRNA processing"/>
    <property type="evidence" value="ECO:0007669"/>
    <property type="project" value="UniProtKB-KW"/>
</dbReference>
<comment type="catalytic activity">
    <reaction evidence="10">
        <text>a uridine in tRNA + S-adenosyl-L-methionine = a 3-[(3S)-3-amino-3-carboxypropyl]uridine in tRNA + S-methyl-5'-thioadenosine + H(+)</text>
        <dbReference type="Rhea" id="RHEA:62432"/>
        <dbReference type="Rhea" id="RHEA-COMP:13339"/>
        <dbReference type="Rhea" id="RHEA-COMP:16092"/>
        <dbReference type="ChEBI" id="CHEBI:15378"/>
        <dbReference type="ChEBI" id="CHEBI:17509"/>
        <dbReference type="ChEBI" id="CHEBI:59789"/>
        <dbReference type="ChEBI" id="CHEBI:65315"/>
        <dbReference type="ChEBI" id="CHEBI:82930"/>
        <dbReference type="EC" id="2.5.1.25"/>
    </reaction>
</comment>
<dbReference type="PROSITE" id="PS50280">
    <property type="entry name" value="SET"/>
    <property type="match status" value="1"/>
</dbReference>
<keyword evidence="6 15" id="KW-0808">Transferase</keyword>
<feature type="domain" description="Post-SET" evidence="13">
    <location>
        <begin position="625"/>
        <end position="641"/>
    </location>
</feature>
<dbReference type="SMART" id="SM00317">
    <property type="entry name" value="SET"/>
    <property type="match status" value="1"/>
</dbReference>
<evidence type="ECO:0000259" key="14">
    <source>
        <dbReference type="PROSITE" id="PS51215"/>
    </source>
</evidence>
<evidence type="ECO:0000256" key="6">
    <source>
        <dbReference type="ARBA" id="ARBA00022679"/>
    </source>
</evidence>